<feature type="non-terminal residue" evidence="8">
    <location>
        <position position="371"/>
    </location>
</feature>
<feature type="region of interest" description="Disordered" evidence="6">
    <location>
        <begin position="252"/>
        <end position="284"/>
    </location>
</feature>
<dbReference type="AlphaFoldDB" id="A0A9P6T873"/>
<evidence type="ECO:0000256" key="3">
    <source>
        <dbReference type="ARBA" id="ARBA00022771"/>
    </source>
</evidence>
<dbReference type="Pfam" id="PF00096">
    <property type="entry name" value="zf-C2H2"/>
    <property type="match status" value="2"/>
</dbReference>
<evidence type="ECO:0000259" key="7">
    <source>
        <dbReference type="PROSITE" id="PS50157"/>
    </source>
</evidence>
<dbReference type="Proteomes" id="UP000886653">
    <property type="component" value="Unassembled WGS sequence"/>
</dbReference>
<organism evidence="8 9">
    <name type="scientific">Cronartium quercuum f. sp. fusiforme G11</name>
    <dbReference type="NCBI Taxonomy" id="708437"/>
    <lineage>
        <taxon>Eukaryota</taxon>
        <taxon>Fungi</taxon>
        <taxon>Dikarya</taxon>
        <taxon>Basidiomycota</taxon>
        <taxon>Pucciniomycotina</taxon>
        <taxon>Pucciniomycetes</taxon>
        <taxon>Pucciniales</taxon>
        <taxon>Coleosporiaceae</taxon>
        <taxon>Cronartium</taxon>
    </lineage>
</organism>
<dbReference type="GO" id="GO:0005634">
    <property type="term" value="C:nucleus"/>
    <property type="evidence" value="ECO:0007669"/>
    <property type="project" value="TreeGrafter"/>
</dbReference>
<gene>
    <name evidence="8" type="ORF">CROQUDRAFT_10984</name>
</gene>
<protein>
    <recommendedName>
        <fullName evidence="7">C2H2-type domain-containing protein</fullName>
    </recommendedName>
</protein>
<evidence type="ECO:0000256" key="4">
    <source>
        <dbReference type="ARBA" id="ARBA00022833"/>
    </source>
</evidence>
<feature type="domain" description="C2H2-type" evidence="7">
    <location>
        <begin position="289"/>
        <end position="316"/>
    </location>
</feature>
<dbReference type="EMBL" id="MU167353">
    <property type="protein sequence ID" value="KAG0142300.1"/>
    <property type="molecule type" value="Genomic_DNA"/>
</dbReference>
<dbReference type="InterPro" id="IPR036236">
    <property type="entry name" value="Znf_C2H2_sf"/>
</dbReference>
<feature type="non-terminal residue" evidence="8">
    <location>
        <position position="1"/>
    </location>
</feature>
<dbReference type="PROSITE" id="PS50157">
    <property type="entry name" value="ZINC_FINGER_C2H2_2"/>
    <property type="match status" value="2"/>
</dbReference>
<reference evidence="8" key="1">
    <citation type="submission" date="2013-11" db="EMBL/GenBank/DDBJ databases">
        <title>Genome sequence of the fusiform rust pathogen reveals effectors for host alternation and coevolution with pine.</title>
        <authorList>
            <consortium name="DOE Joint Genome Institute"/>
            <person name="Smith K."/>
            <person name="Pendleton A."/>
            <person name="Kubisiak T."/>
            <person name="Anderson C."/>
            <person name="Salamov A."/>
            <person name="Aerts A."/>
            <person name="Riley R."/>
            <person name="Clum A."/>
            <person name="Lindquist E."/>
            <person name="Ence D."/>
            <person name="Campbell M."/>
            <person name="Kronenberg Z."/>
            <person name="Feau N."/>
            <person name="Dhillon B."/>
            <person name="Hamelin R."/>
            <person name="Burleigh J."/>
            <person name="Smith J."/>
            <person name="Yandell M."/>
            <person name="Nelson C."/>
            <person name="Grigoriev I."/>
            <person name="Davis J."/>
        </authorList>
    </citation>
    <scope>NUCLEOTIDE SEQUENCE</scope>
    <source>
        <strain evidence="8">G11</strain>
    </source>
</reference>
<proteinExistence type="predicted"/>
<evidence type="ECO:0000256" key="6">
    <source>
        <dbReference type="SAM" id="MobiDB-lite"/>
    </source>
</evidence>
<dbReference type="GO" id="GO:0008270">
    <property type="term" value="F:zinc ion binding"/>
    <property type="evidence" value="ECO:0007669"/>
    <property type="project" value="UniProtKB-KW"/>
</dbReference>
<dbReference type="InterPro" id="IPR013087">
    <property type="entry name" value="Znf_C2H2_type"/>
</dbReference>
<keyword evidence="4" id="KW-0862">Zinc</keyword>
<keyword evidence="1" id="KW-0479">Metal-binding</keyword>
<name>A0A9P6T873_9BASI</name>
<dbReference type="Gene3D" id="3.30.160.60">
    <property type="entry name" value="Classic Zinc Finger"/>
    <property type="match status" value="2"/>
</dbReference>
<dbReference type="InterPro" id="IPR050688">
    <property type="entry name" value="Zinc_finger/UBP_domain"/>
</dbReference>
<keyword evidence="3 5" id="KW-0863">Zinc-finger</keyword>
<evidence type="ECO:0000313" key="8">
    <source>
        <dbReference type="EMBL" id="KAG0142300.1"/>
    </source>
</evidence>
<dbReference type="FunFam" id="3.30.160.60:FF:000446">
    <property type="entry name" value="Zinc finger protein"/>
    <property type="match status" value="1"/>
</dbReference>
<dbReference type="PANTHER" id="PTHR24403">
    <property type="entry name" value="ZINC FINGER PROTEIN"/>
    <property type="match status" value="1"/>
</dbReference>
<evidence type="ECO:0000256" key="5">
    <source>
        <dbReference type="PROSITE-ProRule" id="PRU00042"/>
    </source>
</evidence>
<sequence length="371" mass="40993">VYSNPPGNEVKSSELCAQAGLSPARLSVLDNWNDPQSYYHTSQNDAPFTLRSDLISQRYLSIENHKSSLITYGSTSAPSCNGPYEEFTLDTNSLPDLSSSRQRTPTSNRMVEPLMPSQHWSPVQSYSGVVMDPNHTSPASFSPRSVHKPAPPFPSFSTSHPEIRLRKSSLASSHGFDSDTTSDLAENYRQPTQNGHYALTKPAMISCIAIPSAPQLFSNRPISRPKAYSPYPGTQKPNVPFLLPAFVEASKPGQMGKTSKRALDGPTPDLSSSDPQRVKTDRPKRKRMHVCDICGKDFNRPSALLLHASVHTGERSNFCNVCGRSFSNLSNLRRHQRQLHVLESQMPLLEIPGPQATFSAYTFAERGLFGF</sequence>
<dbReference type="PROSITE" id="PS00028">
    <property type="entry name" value="ZINC_FINGER_C2H2_1"/>
    <property type="match status" value="2"/>
</dbReference>
<feature type="compositionally biased region" description="Polar residues" evidence="6">
    <location>
        <begin position="178"/>
        <end position="187"/>
    </location>
</feature>
<feature type="region of interest" description="Disordered" evidence="6">
    <location>
        <begin position="168"/>
        <end position="187"/>
    </location>
</feature>
<dbReference type="SMART" id="SM00355">
    <property type="entry name" value="ZnF_C2H2"/>
    <property type="match status" value="2"/>
</dbReference>
<evidence type="ECO:0000256" key="2">
    <source>
        <dbReference type="ARBA" id="ARBA00022737"/>
    </source>
</evidence>
<evidence type="ECO:0000313" key="9">
    <source>
        <dbReference type="Proteomes" id="UP000886653"/>
    </source>
</evidence>
<keyword evidence="9" id="KW-1185">Reference proteome</keyword>
<evidence type="ECO:0000256" key="1">
    <source>
        <dbReference type="ARBA" id="ARBA00022723"/>
    </source>
</evidence>
<feature type="region of interest" description="Disordered" evidence="6">
    <location>
        <begin position="83"/>
        <end position="113"/>
    </location>
</feature>
<keyword evidence="2" id="KW-0677">Repeat</keyword>
<dbReference type="GO" id="GO:0045944">
    <property type="term" value="P:positive regulation of transcription by RNA polymerase II"/>
    <property type="evidence" value="ECO:0007669"/>
    <property type="project" value="TreeGrafter"/>
</dbReference>
<comment type="caution">
    <text evidence="8">The sequence shown here is derived from an EMBL/GenBank/DDBJ whole genome shotgun (WGS) entry which is preliminary data.</text>
</comment>
<feature type="compositionally biased region" description="Polar residues" evidence="6">
    <location>
        <begin position="89"/>
        <end position="109"/>
    </location>
</feature>
<dbReference type="PANTHER" id="PTHR24403:SF67">
    <property type="entry name" value="FI01116P-RELATED"/>
    <property type="match status" value="1"/>
</dbReference>
<accession>A0A9P6T873</accession>
<feature type="domain" description="C2H2-type" evidence="7">
    <location>
        <begin position="317"/>
        <end position="345"/>
    </location>
</feature>
<dbReference type="SUPFAM" id="SSF57667">
    <property type="entry name" value="beta-beta-alpha zinc fingers"/>
    <property type="match status" value="1"/>
</dbReference>
<dbReference type="OrthoDB" id="2507777at2759"/>